<accession>A0ABD2Z8C9</accession>
<name>A0ABD2Z8C9_9GENT</name>
<dbReference type="PANTHER" id="PTHR34061:SF2">
    <property type="entry name" value="PROTEIN, PUTATIVE-RELATED"/>
    <property type="match status" value="1"/>
</dbReference>
<evidence type="ECO:0000313" key="2">
    <source>
        <dbReference type="EMBL" id="KAL3514367.1"/>
    </source>
</evidence>
<gene>
    <name evidence="2" type="ORF">ACH5RR_027084</name>
</gene>
<evidence type="ECO:0000256" key="1">
    <source>
        <dbReference type="SAM" id="MobiDB-lite"/>
    </source>
</evidence>
<evidence type="ECO:0000313" key="3">
    <source>
        <dbReference type="Proteomes" id="UP001630127"/>
    </source>
</evidence>
<proteinExistence type="predicted"/>
<dbReference type="AlphaFoldDB" id="A0ABD2Z8C9"/>
<organism evidence="2 3">
    <name type="scientific">Cinchona calisaya</name>
    <dbReference type="NCBI Taxonomy" id="153742"/>
    <lineage>
        <taxon>Eukaryota</taxon>
        <taxon>Viridiplantae</taxon>
        <taxon>Streptophyta</taxon>
        <taxon>Embryophyta</taxon>
        <taxon>Tracheophyta</taxon>
        <taxon>Spermatophyta</taxon>
        <taxon>Magnoliopsida</taxon>
        <taxon>eudicotyledons</taxon>
        <taxon>Gunneridae</taxon>
        <taxon>Pentapetalae</taxon>
        <taxon>asterids</taxon>
        <taxon>lamiids</taxon>
        <taxon>Gentianales</taxon>
        <taxon>Rubiaceae</taxon>
        <taxon>Cinchonoideae</taxon>
        <taxon>Cinchoneae</taxon>
        <taxon>Cinchona</taxon>
    </lineage>
</organism>
<reference evidence="2 3" key="1">
    <citation type="submission" date="2024-11" db="EMBL/GenBank/DDBJ databases">
        <title>A near-complete genome assembly of Cinchona calisaya.</title>
        <authorList>
            <person name="Lian D.C."/>
            <person name="Zhao X.W."/>
            <person name="Wei L."/>
        </authorList>
    </citation>
    <scope>NUCLEOTIDE SEQUENCE [LARGE SCALE GENOMIC DNA]</scope>
    <source>
        <tissue evidence="2">Nenye</tissue>
    </source>
</reference>
<sequence length="106" mass="11408">MATTTTSATFFNLTANSVEPTKVRSSSNHSSPGGCGSMFDGLATWIMNGVASAFFASLERCSCIRIATVDDADDSNDLPLMFNDGNNTTRRRTRSSQGKRNGILIY</sequence>
<dbReference type="PANTHER" id="PTHR34061">
    <property type="entry name" value="PROTEIN, PUTATIVE-RELATED"/>
    <property type="match status" value="1"/>
</dbReference>
<comment type="caution">
    <text evidence="2">The sequence shown here is derived from an EMBL/GenBank/DDBJ whole genome shotgun (WGS) entry which is preliminary data.</text>
</comment>
<keyword evidence="3" id="KW-1185">Reference proteome</keyword>
<protein>
    <submittedName>
        <fullName evidence="2">Uncharacterized protein</fullName>
    </submittedName>
</protein>
<dbReference type="Proteomes" id="UP001630127">
    <property type="component" value="Unassembled WGS sequence"/>
</dbReference>
<feature type="region of interest" description="Disordered" evidence="1">
    <location>
        <begin position="83"/>
        <end position="106"/>
    </location>
</feature>
<dbReference type="EMBL" id="JBJUIK010000011">
    <property type="protein sequence ID" value="KAL3514367.1"/>
    <property type="molecule type" value="Genomic_DNA"/>
</dbReference>